<evidence type="ECO:0000313" key="3">
    <source>
        <dbReference type="EMBL" id="GHA09287.1"/>
    </source>
</evidence>
<keyword evidence="1" id="KW-0472">Membrane</keyword>
<evidence type="ECO:0000313" key="4">
    <source>
        <dbReference type="Proteomes" id="UP000614811"/>
    </source>
</evidence>
<dbReference type="Proteomes" id="UP000614811">
    <property type="component" value="Unassembled WGS sequence"/>
</dbReference>
<dbReference type="InterPro" id="IPR009677">
    <property type="entry name" value="DUF1266"/>
</dbReference>
<comment type="caution">
    <text evidence="3">The sequence shown here is derived from an EMBL/GenBank/DDBJ whole genome shotgun (WGS) entry which is preliminary data.</text>
</comment>
<organism evidence="3 4">
    <name type="scientific">Arenicella chitinivorans</name>
    <dbReference type="NCBI Taxonomy" id="1329800"/>
    <lineage>
        <taxon>Bacteria</taxon>
        <taxon>Pseudomonadati</taxon>
        <taxon>Pseudomonadota</taxon>
        <taxon>Gammaproteobacteria</taxon>
        <taxon>Arenicellales</taxon>
        <taxon>Arenicellaceae</taxon>
        <taxon>Arenicella</taxon>
    </lineage>
</organism>
<accession>A0A918RTX1</accession>
<evidence type="ECO:0000256" key="1">
    <source>
        <dbReference type="SAM" id="Phobius"/>
    </source>
</evidence>
<proteinExistence type="predicted"/>
<reference evidence="3" key="2">
    <citation type="submission" date="2020-09" db="EMBL/GenBank/DDBJ databases">
        <authorList>
            <person name="Sun Q."/>
            <person name="Kim S."/>
        </authorList>
    </citation>
    <scope>NUCLEOTIDE SEQUENCE</scope>
    <source>
        <strain evidence="3">KCTC 12711</strain>
    </source>
</reference>
<keyword evidence="1" id="KW-0812">Transmembrane</keyword>
<keyword evidence="4" id="KW-1185">Reference proteome</keyword>
<reference evidence="3" key="1">
    <citation type="journal article" date="2014" name="Int. J. Syst. Evol. Microbiol.">
        <title>Complete genome sequence of Corynebacterium casei LMG S-19264T (=DSM 44701T), isolated from a smear-ripened cheese.</title>
        <authorList>
            <consortium name="US DOE Joint Genome Institute (JGI-PGF)"/>
            <person name="Walter F."/>
            <person name="Albersmeier A."/>
            <person name="Kalinowski J."/>
            <person name="Ruckert C."/>
        </authorList>
    </citation>
    <scope>NUCLEOTIDE SEQUENCE</scope>
    <source>
        <strain evidence="3">KCTC 12711</strain>
    </source>
</reference>
<dbReference type="EMBL" id="BMXA01000002">
    <property type="protein sequence ID" value="GHA09287.1"/>
    <property type="molecule type" value="Genomic_DNA"/>
</dbReference>
<dbReference type="Pfam" id="PF06889">
    <property type="entry name" value="DUF1266"/>
    <property type="match status" value="1"/>
</dbReference>
<feature type="transmembrane region" description="Helical" evidence="1">
    <location>
        <begin position="81"/>
        <end position="99"/>
    </location>
</feature>
<gene>
    <name evidence="3" type="ORF">GCM10008090_19080</name>
</gene>
<dbReference type="AlphaFoldDB" id="A0A918RTX1"/>
<evidence type="ECO:0000259" key="2">
    <source>
        <dbReference type="Pfam" id="PF06889"/>
    </source>
</evidence>
<protein>
    <recommendedName>
        <fullName evidence="2">DUF1266 domain-containing protein</fullName>
    </recommendedName>
</protein>
<name>A0A918RTX1_9GAMM</name>
<keyword evidence="1" id="KW-1133">Transmembrane helix</keyword>
<feature type="transmembrane region" description="Helical" evidence="1">
    <location>
        <begin position="34"/>
        <end position="61"/>
    </location>
</feature>
<sequence>MKSSLQNSPGYSDIPPKRARYGLAIEYSNLAYKLFIPLCWVLFCGFSVVVIPTAGVIIAGVLDGKTLSDLVNVEVLSTPSVMLALVAWPLTLALALAFTRRVKGINLREQRAYYVKGSVPELNSEQESALRLTIVDGYNDGAWTQTLEYWPCEARLPELKRFKFLALTTNNEQRGLLEQWWGIVNAKQYHDMVTNLLEGLHSKLFFEDAQSDQKTAMVERLAGLVQLPESYIEGCLDHSSEAPAKLLWGFDLYRIIAIARSAYMAGYISEEEAWSDILKAANYSHAIFDSYEDFYNNYRLGNAFWSNDFETAREKLERWQNYNKNCRWPMRTLPWPEVCITELTPQIRDGFSTNQTAPKLGFI</sequence>
<feature type="domain" description="DUF1266" evidence="2">
    <location>
        <begin position="177"/>
        <end position="335"/>
    </location>
</feature>
<dbReference type="RefSeq" id="WP_189400184.1">
    <property type="nucleotide sequence ID" value="NZ_BMXA01000002.1"/>
</dbReference>